<protein>
    <recommendedName>
        <fullName evidence="7">Histidinol dehydrogenase</fullName>
    </recommendedName>
</protein>
<evidence type="ECO:0000256" key="1">
    <source>
        <dbReference type="ARBA" id="ARBA00001947"/>
    </source>
</evidence>
<dbReference type="Gene3D" id="3.40.50.1980">
    <property type="entry name" value="Nitrogenase molybdenum iron protein domain"/>
    <property type="match status" value="2"/>
</dbReference>
<dbReference type="GO" id="GO:0046872">
    <property type="term" value="F:metal ion binding"/>
    <property type="evidence" value="ECO:0007669"/>
    <property type="project" value="UniProtKB-KW"/>
</dbReference>
<dbReference type="EMBL" id="UINC01001070">
    <property type="protein sequence ID" value="SUZ69712.1"/>
    <property type="molecule type" value="Genomic_DNA"/>
</dbReference>
<evidence type="ECO:0000256" key="3">
    <source>
        <dbReference type="ARBA" id="ARBA00022723"/>
    </source>
</evidence>
<dbReference type="CDD" id="cd06572">
    <property type="entry name" value="Histidinol_dh"/>
    <property type="match status" value="1"/>
</dbReference>
<dbReference type="SUPFAM" id="SSF53720">
    <property type="entry name" value="ALDH-like"/>
    <property type="match status" value="1"/>
</dbReference>
<dbReference type="NCBIfam" id="TIGR00069">
    <property type="entry name" value="hisD"/>
    <property type="match status" value="1"/>
</dbReference>
<keyword evidence="3" id="KW-0479">Metal-binding</keyword>
<dbReference type="InterPro" id="IPR012131">
    <property type="entry name" value="Hstdl_DH"/>
</dbReference>
<keyword evidence="5" id="KW-0560">Oxidoreductase</keyword>
<organism evidence="6">
    <name type="scientific">marine metagenome</name>
    <dbReference type="NCBI Taxonomy" id="408172"/>
    <lineage>
        <taxon>unclassified sequences</taxon>
        <taxon>metagenomes</taxon>
        <taxon>ecological metagenomes</taxon>
    </lineage>
</organism>
<dbReference type="Pfam" id="PF00815">
    <property type="entry name" value="Histidinol_dh"/>
    <property type="match status" value="1"/>
</dbReference>
<evidence type="ECO:0000313" key="6">
    <source>
        <dbReference type="EMBL" id="SUZ69712.1"/>
    </source>
</evidence>
<dbReference type="GO" id="GO:0005829">
    <property type="term" value="C:cytosol"/>
    <property type="evidence" value="ECO:0007669"/>
    <property type="project" value="TreeGrafter"/>
</dbReference>
<dbReference type="HAMAP" id="MF_01024">
    <property type="entry name" value="HisD"/>
    <property type="match status" value="1"/>
</dbReference>
<evidence type="ECO:0000256" key="2">
    <source>
        <dbReference type="ARBA" id="ARBA00010178"/>
    </source>
</evidence>
<comment type="similarity">
    <text evidence="2">Belongs to the histidinol dehydrogenase family.</text>
</comment>
<dbReference type="InterPro" id="IPR022695">
    <property type="entry name" value="Histidinol_DH_monofunct"/>
</dbReference>
<dbReference type="PANTHER" id="PTHR21256">
    <property type="entry name" value="HISTIDINOL DEHYDROGENASE HDH"/>
    <property type="match status" value="1"/>
</dbReference>
<sequence>MSMNIINWDALSPEEQESNLKRPTFRNLDDQKNIVIEIFQNIKRNGDAALQKYTLQYDNIDINNFLMTDDEINKAVNRTSDVLKDSINYAISNIKKFHEYSMGIEKDSLDINPGVQCQTIYRPIDSVGFYIPAGNNPLASTVTMLGIPSKLAGNKERIVVSPPNEEGLVDDVIATAAVLCGINKIYKVGGAQSIAAMAYGTETIPKVSKIFGPGNSWVTTAKQLISTLNIPVSIDMPAGPTEVLVICDGGTNPLFVAFDLLSQAEHGVDSQVILISNDDVFLNQVIIEIKNALKNISTKEIAAQSLNNSKFIYVKNIKTAFNISNSYSPEHLIISMKSAEQWLDAVESAGSIFLGEWSPESAGDYCTGTNHVLPTSGFANSYSGLSVDSFRKAISVQKLTKEGLKLMSNDIINLARSEGLEAHAKAVEVRVNK</sequence>
<dbReference type="InterPro" id="IPR016161">
    <property type="entry name" value="Ald_DH/histidinol_DH"/>
</dbReference>
<dbReference type="PIRSF" id="PIRSF000099">
    <property type="entry name" value="Histidinol_dh"/>
    <property type="match status" value="1"/>
</dbReference>
<name>A0A381PRQ5_9ZZZZ</name>
<reference evidence="6" key="1">
    <citation type="submission" date="2018-05" db="EMBL/GenBank/DDBJ databases">
        <authorList>
            <person name="Lanie J.A."/>
            <person name="Ng W.-L."/>
            <person name="Kazmierczak K.M."/>
            <person name="Andrzejewski T.M."/>
            <person name="Davidsen T.M."/>
            <person name="Wayne K.J."/>
            <person name="Tettelin H."/>
            <person name="Glass J.I."/>
            <person name="Rusch D."/>
            <person name="Podicherti R."/>
            <person name="Tsui H.-C.T."/>
            <person name="Winkler M.E."/>
        </authorList>
    </citation>
    <scope>NUCLEOTIDE SEQUENCE</scope>
</reference>
<dbReference type="GO" id="GO:0000105">
    <property type="term" value="P:L-histidine biosynthetic process"/>
    <property type="evidence" value="ECO:0007669"/>
    <property type="project" value="InterPro"/>
</dbReference>
<keyword evidence="4" id="KW-0862">Zinc</keyword>
<gene>
    <name evidence="6" type="ORF">METZ01_LOCUS22566</name>
</gene>
<dbReference type="PANTHER" id="PTHR21256:SF2">
    <property type="entry name" value="HISTIDINE BIOSYNTHESIS TRIFUNCTIONAL PROTEIN"/>
    <property type="match status" value="1"/>
</dbReference>
<dbReference type="AlphaFoldDB" id="A0A381PRQ5"/>
<dbReference type="FunFam" id="3.40.50.1980:FF:000001">
    <property type="entry name" value="Histidinol dehydrogenase"/>
    <property type="match status" value="1"/>
</dbReference>
<evidence type="ECO:0008006" key="7">
    <source>
        <dbReference type="Google" id="ProtNLM"/>
    </source>
</evidence>
<dbReference type="GO" id="GO:0004399">
    <property type="term" value="F:histidinol dehydrogenase activity"/>
    <property type="evidence" value="ECO:0007669"/>
    <property type="project" value="InterPro"/>
</dbReference>
<dbReference type="Gene3D" id="1.20.5.1300">
    <property type="match status" value="1"/>
</dbReference>
<accession>A0A381PRQ5</accession>
<dbReference type="PRINTS" id="PR00083">
    <property type="entry name" value="HOLDHDRGNASE"/>
</dbReference>
<dbReference type="GO" id="GO:0051287">
    <property type="term" value="F:NAD binding"/>
    <property type="evidence" value="ECO:0007669"/>
    <property type="project" value="InterPro"/>
</dbReference>
<comment type="cofactor">
    <cofactor evidence="1">
        <name>Zn(2+)</name>
        <dbReference type="ChEBI" id="CHEBI:29105"/>
    </cofactor>
</comment>
<proteinExistence type="inferred from homology"/>
<evidence type="ECO:0000256" key="5">
    <source>
        <dbReference type="ARBA" id="ARBA00023002"/>
    </source>
</evidence>
<evidence type="ECO:0000256" key="4">
    <source>
        <dbReference type="ARBA" id="ARBA00022833"/>
    </source>
</evidence>